<evidence type="ECO:0000313" key="3">
    <source>
        <dbReference type="Proteomes" id="UP000030746"/>
    </source>
</evidence>
<evidence type="ECO:0000256" key="1">
    <source>
        <dbReference type="SAM" id="MobiDB-lite"/>
    </source>
</evidence>
<feature type="compositionally biased region" description="Polar residues" evidence="1">
    <location>
        <begin position="129"/>
        <end position="145"/>
    </location>
</feature>
<dbReference type="OMA" id="SIFEYLW"/>
<evidence type="ECO:0000313" key="2">
    <source>
        <dbReference type="EMBL" id="ESO85366.1"/>
    </source>
</evidence>
<accession>V3ZWR2</accession>
<proteinExistence type="predicted"/>
<dbReference type="CTD" id="20236433"/>
<dbReference type="OrthoDB" id="10687678at2759"/>
<dbReference type="KEGG" id="lgi:LOTGIDRAFT_154859"/>
<gene>
    <name evidence="2" type="ORF">LOTGIDRAFT_154859</name>
</gene>
<name>V3ZWR2_LOTGI</name>
<dbReference type="RefSeq" id="XP_009063615.1">
    <property type="nucleotide sequence ID" value="XM_009065367.1"/>
</dbReference>
<reference evidence="2 3" key="1">
    <citation type="journal article" date="2013" name="Nature">
        <title>Insights into bilaterian evolution from three spiralian genomes.</title>
        <authorList>
            <person name="Simakov O."/>
            <person name="Marletaz F."/>
            <person name="Cho S.J."/>
            <person name="Edsinger-Gonzales E."/>
            <person name="Havlak P."/>
            <person name="Hellsten U."/>
            <person name="Kuo D.H."/>
            <person name="Larsson T."/>
            <person name="Lv J."/>
            <person name="Arendt D."/>
            <person name="Savage R."/>
            <person name="Osoegawa K."/>
            <person name="de Jong P."/>
            <person name="Grimwood J."/>
            <person name="Chapman J.A."/>
            <person name="Shapiro H."/>
            <person name="Aerts A."/>
            <person name="Otillar R.P."/>
            <person name="Terry A.Y."/>
            <person name="Boore J.L."/>
            <person name="Grigoriev I.V."/>
            <person name="Lindberg D.R."/>
            <person name="Seaver E.C."/>
            <person name="Weisblat D.A."/>
            <person name="Putnam N.H."/>
            <person name="Rokhsar D.S."/>
        </authorList>
    </citation>
    <scope>NUCLEOTIDE SEQUENCE [LARGE SCALE GENOMIC DNA]</scope>
</reference>
<dbReference type="AlphaFoldDB" id="V3ZWR2"/>
<dbReference type="GeneID" id="20236433"/>
<organism evidence="2 3">
    <name type="scientific">Lottia gigantea</name>
    <name type="common">Giant owl limpet</name>
    <dbReference type="NCBI Taxonomy" id="225164"/>
    <lineage>
        <taxon>Eukaryota</taxon>
        <taxon>Metazoa</taxon>
        <taxon>Spiralia</taxon>
        <taxon>Lophotrochozoa</taxon>
        <taxon>Mollusca</taxon>
        <taxon>Gastropoda</taxon>
        <taxon>Patellogastropoda</taxon>
        <taxon>Lottioidea</taxon>
        <taxon>Lottiidae</taxon>
        <taxon>Lottia</taxon>
    </lineage>
</organism>
<feature type="region of interest" description="Disordered" evidence="1">
    <location>
        <begin position="114"/>
        <end position="164"/>
    </location>
</feature>
<keyword evidence="3" id="KW-1185">Reference proteome</keyword>
<protein>
    <submittedName>
        <fullName evidence="2">Uncharacterized protein</fullName>
    </submittedName>
</protein>
<feature type="compositionally biased region" description="Basic and acidic residues" evidence="1">
    <location>
        <begin position="146"/>
        <end position="156"/>
    </location>
</feature>
<sequence>MSNMIYDGQQIVNLIEKAKATKDRHTIKEHSLMLDQSAAVKSGSLVNIDVFRRLLHLQAMRRDGINFNYLGRPLIDNTIDILNRMKLGSQYPKLAFEILDGQSLLDIMSAHQPSKQQMPKKNPEIGATQKLNNTGKSKNLNTSRIKSSDNKIHGDNENPSPINKNRQKLVSLYSIDGEHNSKFNSPNENNVQYPFDQSENMIVDYPIKKPMKTGRNLLDADYLDQNDGIQQQVSVDIGTRNNLETTTGNPVNHTHTLGQQTLLDTATQDRSPMVTRLKDQSQNDSDIQRSLPKDTKDLGQVFVTENQGTTVSGTNHTIITGGGNVLTSTPVDTSMNEVVIPENYINVDPTIVGNTDFMLQTEIETFIQNTSALMTGQLATQLEAPTDTVSLTISSATPSTKPIRLALTSQMKSVRSNTTAQDTSLSSHPTSEVTEQATKYHSLPTTQENLTTNRVTTTVSSDFDWCTFLCNVMKRCSPACSGHFTSWNR</sequence>
<dbReference type="EMBL" id="KB203274">
    <property type="protein sequence ID" value="ESO85366.1"/>
    <property type="molecule type" value="Genomic_DNA"/>
</dbReference>
<feature type="region of interest" description="Disordered" evidence="1">
    <location>
        <begin position="411"/>
        <end position="446"/>
    </location>
</feature>
<dbReference type="Proteomes" id="UP000030746">
    <property type="component" value="Unassembled WGS sequence"/>
</dbReference>
<dbReference type="HOGENOM" id="CLU_558127_0_0_1"/>